<accession>A0AC34F2V4</accession>
<organism evidence="1 2">
    <name type="scientific">Panagrolaimus sp. ES5</name>
    <dbReference type="NCBI Taxonomy" id="591445"/>
    <lineage>
        <taxon>Eukaryota</taxon>
        <taxon>Metazoa</taxon>
        <taxon>Ecdysozoa</taxon>
        <taxon>Nematoda</taxon>
        <taxon>Chromadorea</taxon>
        <taxon>Rhabditida</taxon>
        <taxon>Tylenchina</taxon>
        <taxon>Panagrolaimomorpha</taxon>
        <taxon>Panagrolaimoidea</taxon>
        <taxon>Panagrolaimidae</taxon>
        <taxon>Panagrolaimus</taxon>
    </lineage>
</organism>
<evidence type="ECO:0000313" key="1">
    <source>
        <dbReference type="Proteomes" id="UP000887579"/>
    </source>
</evidence>
<reference evidence="2" key="1">
    <citation type="submission" date="2022-11" db="UniProtKB">
        <authorList>
            <consortium name="WormBaseParasite"/>
        </authorList>
    </citation>
    <scope>IDENTIFICATION</scope>
</reference>
<proteinExistence type="predicted"/>
<dbReference type="Proteomes" id="UP000887579">
    <property type="component" value="Unplaced"/>
</dbReference>
<sequence>MNLKFASLLIHDDGTNVDKMKDILNAVIGVPNIRIWYVGECHNPDDFGVYLVEWVLENGYIDSIVCTGRFLGEHLTFKSSKELSIYDAFNSF</sequence>
<name>A0AC34F2V4_9BILA</name>
<evidence type="ECO:0000313" key="2">
    <source>
        <dbReference type="WBParaSite" id="ES5_v2.g11166.t1"/>
    </source>
</evidence>
<protein>
    <submittedName>
        <fullName evidence="2">Uncharacterized protein</fullName>
    </submittedName>
</protein>
<dbReference type="WBParaSite" id="ES5_v2.g11166.t1">
    <property type="protein sequence ID" value="ES5_v2.g11166.t1"/>
    <property type="gene ID" value="ES5_v2.g11166"/>
</dbReference>